<keyword evidence="3 9" id="KW-0812">Transmembrane</keyword>
<sequence>MFGVKRVAASFNSKNSCDARTYIYILPTYAFCPVEEITSESYRVSSEILQLAKDVSSEYLGSQNFHNFTSGKKFTDPSARRHMFSIDIADPYIRENVEFTTITIKGQSFMLHQIRKMISLVIAIVRGGASRDTIQQAYNADKIDIPKAKSILPDLKSFKCWQAIILILFATFNVVFSILDFNSFFPQEQKRSLLKWTNDLNDGVPLWRRILLCLSGIAAFTNVLNVVLVIQGKISSYFWGILGAILYGIYSFAYGYVGDAQLYILFFLPMQFVGIYIWSKQLDNQSTTRVKSLKLIGWLFIIILCVGLAFLFYYEIPAFSKLLTSQYFFETNFVPHLLDASTNTLSVVAQFLLIFCYWEQYILWAGVNIMAIIMYSGLLETKLDINVLIVWIMFTINSIVGLVIWFRRWKFSKNTVST</sequence>
<dbReference type="SUPFAM" id="SSF55120">
    <property type="entry name" value="Pseudouridine synthase"/>
    <property type="match status" value="1"/>
</dbReference>
<dbReference type="OrthoDB" id="5357918at2759"/>
<protein>
    <recommendedName>
        <fullName evidence="8">tRNA pseudouridine synthase</fullName>
        <ecNumber evidence="8">5.4.99.12</ecNumber>
    </recommendedName>
</protein>
<dbReference type="GO" id="GO:0160147">
    <property type="term" value="F:tRNA pseudouridine(38-40) synthase activity"/>
    <property type="evidence" value="ECO:0007669"/>
    <property type="project" value="UniProtKB-EC"/>
</dbReference>
<dbReference type="GO" id="GO:0031119">
    <property type="term" value="P:tRNA pseudouridine synthesis"/>
    <property type="evidence" value="ECO:0007669"/>
    <property type="project" value="TreeGrafter"/>
</dbReference>
<evidence type="ECO:0000256" key="1">
    <source>
        <dbReference type="ARBA" id="ARBA00004141"/>
    </source>
</evidence>
<proteinExistence type="inferred from homology"/>
<evidence type="ECO:0000256" key="5">
    <source>
        <dbReference type="ARBA" id="ARBA00022989"/>
    </source>
</evidence>
<keyword evidence="7 8" id="KW-0413">Isomerase</keyword>
<evidence type="ECO:0000256" key="9">
    <source>
        <dbReference type="SAM" id="Phobius"/>
    </source>
</evidence>
<evidence type="ECO:0000256" key="3">
    <source>
        <dbReference type="ARBA" id="ARBA00022692"/>
    </source>
</evidence>
<comment type="subcellular location">
    <subcellularLocation>
        <location evidence="1">Membrane</location>
        <topology evidence="1">Multi-pass membrane protein</topology>
    </subcellularLocation>
</comment>
<feature type="transmembrane region" description="Helical" evidence="9">
    <location>
        <begin position="206"/>
        <end position="230"/>
    </location>
</feature>
<feature type="transmembrane region" description="Helical" evidence="9">
    <location>
        <begin position="262"/>
        <end position="279"/>
    </location>
</feature>
<dbReference type="InterPro" id="IPR020095">
    <property type="entry name" value="PsdUridine_synth_TruA_C"/>
</dbReference>
<feature type="transmembrane region" description="Helical" evidence="9">
    <location>
        <begin position="295"/>
        <end position="314"/>
    </location>
</feature>
<feature type="transmembrane region" description="Helical" evidence="9">
    <location>
        <begin position="361"/>
        <end position="379"/>
    </location>
</feature>
<feature type="transmembrane region" description="Helical" evidence="9">
    <location>
        <begin position="334"/>
        <end position="354"/>
    </location>
</feature>
<gene>
    <name evidence="11" type="ORF">VCS650_LOCUS11980</name>
</gene>
<keyword evidence="6 9" id="KW-0472">Membrane</keyword>
<feature type="transmembrane region" description="Helical" evidence="9">
    <location>
        <begin position="237"/>
        <end position="256"/>
    </location>
</feature>
<feature type="domain" description="Pseudouridine synthase I TruA alpha/beta" evidence="10">
    <location>
        <begin position="57"/>
        <end position="143"/>
    </location>
</feature>
<dbReference type="PANTHER" id="PTHR11142">
    <property type="entry name" value="PSEUDOURIDYLATE SYNTHASE"/>
    <property type="match status" value="1"/>
</dbReference>
<dbReference type="EC" id="5.4.99.12" evidence="8"/>
<dbReference type="EMBL" id="CAJNON010000091">
    <property type="protein sequence ID" value="CAF0949508.1"/>
    <property type="molecule type" value="Genomic_DNA"/>
</dbReference>
<dbReference type="InterPro" id="IPR001406">
    <property type="entry name" value="PsdUridine_synth_TruA"/>
</dbReference>
<dbReference type="InterPro" id="IPR020103">
    <property type="entry name" value="PsdUridine_synth_cat_dom_sf"/>
</dbReference>
<dbReference type="FunFam" id="3.30.70.660:FF:000002">
    <property type="entry name" value="tRNA pseudouridine synthase"/>
    <property type="match status" value="1"/>
</dbReference>
<keyword evidence="4 8" id="KW-0819">tRNA processing</keyword>
<feature type="transmembrane region" description="Helical" evidence="9">
    <location>
        <begin position="385"/>
        <end position="406"/>
    </location>
</feature>
<dbReference type="Proteomes" id="UP000663891">
    <property type="component" value="Unassembled WGS sequence"/>
</dbReference>
<dbReference type="NCBIfam" id="TIGR01528">
    <property type="entry name" value="NMN_trans_PnuC"/>
    <property type="match status" value="1"/>
</dbReference>
<dbReference type="AlphaFoldDB" id="A0A814CXT1"/>
<evidence type="ECO:0000259" key="10">
    <source>
        <dbReference type="Pfam" id="PF01416"/>
    </source>
</evidence>
<dbReference type="InterPro" id="IPR020097">
    <property type="entry name" value="PsdUridine_synth_TruA_a/b_dom"/>
</dbReference>
<organism evidence="11 12">
    <name type="scientific">Adineta steineri</name>
    <dbReference type="NCBI Taxonomy" id="433720"/>
    <lineage>
        <taxon>Eukaryota</taxon>
        <taxon>Metazoa</taxon>
        <taxon>Spiralia</taxon>
        <taxon>Gnathifera</taxon>
        <taxon>Rotifera</taxon>
        <taxon>Eurotatoria</taxon>
        <taxon>Bdelloidea</taxon>
        <taxon>Adinetida</taxon>
        <taxon>Adinetidae</taxon>
        <taxon>Adineta</taxon>
    </lineage>
</organism>
<evidence type="ECO:0000256" key="6">
    <source>
        <dbReference type="ARBA" id="ARBA00023136"/>
    </source>
</evidence>
<accession>A0A814CXT1</accession>
<comment type="catalytic activity">
    <reaction evidence="8">
        <text>uridine(38/39/40) in tRNA = pseudouridine(38/39/40) in tRNA</text>
        <dbReference type="Rhea" id="RHEA:22376"/>
        <dbReference type="Rhea" id="RHEA-COMP:10085"/>
        <dbReference type="Rhea" id="RHEA-COMP:10087"/>
        <dbReference type="ChEBI" id="CHEBI:65314"/>
        <dbReference type="ChEBI" id="CHEBI:65315"/>
        <dbReference type="EC" id="5.4.99.12"/>
    </reaction>
</comment>
<evidence type="ECO:0000313" key="11">
    <source>
        <dbReference type="EMBL" id="CAF0949508.1"/>
    </source>
</evidence>
<dbReference type="Pfam" id="PF04973">
    <property type="entry name" value="NMN_transporter"/>
    <property type="match status" value="1"/>
</dbReference>
<dbReference type="Gene3D" id="3.30.70.660">
    <property type="entry name" value="Pseudouridine synthase I, catalytic domain, C-terminal subdomain"/>
    <property type="match status" value="1"/>
</dbReference>
<evidence type="ECO:0000256" key="4">
    <source>
        <dbReference type="ARBA" id="ARBA00022694"/>
    </source>
</evidence>
<evidence type="ECO:0000256" key="2">
    <source>
        <dbReference type="ARBA" id="ARBA00009375"/>
    </source>
</evidence>
<dbReference type="Pfam" id="PF01416">
    <property type="entry name" value="PseudoU_synth_1"/>
    <property type="match status" value="1"/>
</dbReference>
<dbReference type="GO" id="GO:1990481">
    <property type="term" value="P:mRNA pseudouridine synthesis"/>
    <property type="evidence" value="ECO:0007669"/>
    <property type="project" value="TreeGrafter"/>
</dbReference>
<dbReference type="GO" id="GO:0016020">
    <property type="term" value="C:membrane"/>
    <property type="evidence" value="ECO:0007669"/>
    <property type="project" value="UniProtKB-SubCell"/>
</dbReference>
<evidence type="ECO:0000256" key="7">
    <source>
        <dbReference type="ARBA" id="ARBA00023235"/>
    </source>
</evidence>
<feature type="transmembrane region" description="Helical" evidence="9">
    <location>
        <begin position="163"/>
        <end position="186"/>
    </location>
</feature>
<dbReference type="InterPro" id="IPR006419">
    <property type="entry name" value="NMN_transpt_PnuC"/>
</dbReference>
<reference evidence="11" key="1">
    <citation type="submission" date="2021-02" db="EMBL/GenBank/DDBJ databases">
        <authorList>
            <person name="Nowell W R."/>
        </authorList>
    </citation>
    <scope>NUCLEOTIDE SEQUENCE</scope>
</reference>
<comment type="similarity">
    <text evidence="2 8">Belongs to the tRNA pseudouridine synthase TruA family.</text>
</comment>
<name>A0A814CXT1_9BILA</name>
<dbReference type="PANTHER" id="PTHR11142:SF4">
    <property type="entry name" value="PSEUDOURIDYLATE SYNTHASE 1 HOMOLOG"/>
    <property type="match status" value="1"/>
</dbReference>
<dbReference type="GO" id="GO:0005634">
    <property type="term" value="C:nucleus"/>
    <property type="evidence" value="ECO:0007669"/>
    <property type="project" value="TreeGrafter"/>
</dbReference>
<evidence type="ECO:0000256" key="8">
    <source>
        <dbReference type="RuleBase" id="RU003792"/>
    </source>
</evidence>
<dbReference type="GO" id="GO:0003723">
    <property type="term" value="F:RNA binding"/>
    <property type="evidence" value="ECO:0007669"/>
    <property type="project" value="InterPro"/>
</dbReference>
<comment type="caution">
    <text evidence="11">The sequence shown here is derived from an EMBL/GenBank/DDBJ whole genome shotgun (WGS) entry which is preliminary data.</text>
</comment>
<evidence type="ECO:0000313" key="12">
    <source>
        <dbReference type="Proteomes" id="UP000663891"/>
    </source>
</evidence>
<keyword evidence="5 9" id="KW-1133">Transmembrane helix</keyword>
<dbReference type="GO" id="GO:0034257">
    <property type="term" value="F:nicotinamide riboside transmembrane transporter activity"/>
    <property type="evidence" value="ECO:0007669"/>
    <property type="project" value="InterPro"/>
</dbReference>